<feature type="binding site" evidence="20">
    <location>
        <position position="463"/>
    </location>
    <ligand>
        <name>Mg(2+)</name>
        <dbReference type="ChEBI" id="CHEBI:18420"/>
    </ligand>
</feature>
<dbReference type="Gene3D" id="1.10.274.10">
    <property type="entry name" value="PtsI, HPr-binding domain"/>
    <property type="match status" value="1"/>
</dbReference>
<dbReference type="InterPro" id="IPR018274">
    <property type="entry name" value="PEP_util_AS"/>
</dbReference>
<dbReference type="InterPro" id="IPR006318">
    <property type="entry name" value="PTS_EI-like"/>
</dbReference>
<dbReference type="Gene3D" id="3.20.20.60">
    <property type="entry name" value="Phosphoenolpyruvate-binding domains"/>
    <property type="match status" value="1"/>
</dbReference>
<evidence type="ECO:0000256" key="19">
    <source>
        <dbReference type="PIRSR" id="PIRSR000732-2"/>
    </source>
</evidence>
<gene>
    <name evidence="24" type="ORF">TAO_1629</name>
</gene>
<evidence type="ECO:0000256" key="2">
    <source>
        <dbReference type="ARBA" id="ARBA00001946"/>
    </source>
</evidence>
<evidence type="ECO:0000256" key="5">
    <source>
        <dbReference type="ARBA" id="ARBA00007837"/>
    </source>
</evidence>
<feature type="domain" description="PEP-utilising enzyme mobile" evidence="21">
    <location>
        <begin position="160"/>
        <end position="231"/>
    </location>
</feature>
<evidence type="ECO:0000259" key="21">
    <source>
        <dbReference type="Pfam" id="PF00391"/>
    </source>
</evidence>
<evidence type="ECO:0000256" key="12">
    <source>
        <dbReference type="ARBA" id="ARBA00022683"/>
    </source>
</evidence>
<dbReference type="RefSeq" id="WP_096527482.1">
    <property type="nucleotide sequence ID" value="NZ_AP014836.1"/>
</dbReference>
<comment type="cofactor">
    <cofactor evidence="2 17 20">
        <name>Mg(2+)</name>
        <dbReference type="ChEBI" id="CHEBI:18420"/>
    </cofactor>
</comment>
<dbReference type="InterPro" id="IPR024692">
    <property type="entry name" value="PTS_EI"/>
</dbReference>
<dbReference type="SUPFAM" id="SSF47831">
    <property type="entry name" value="Enzyme I of the PEP:sugar phosphotransferase system HPr-binding (sub)domain"/>
    <property type="match status" value="1"/>
</dbReference>
<feature type="domain" description="Phosphotransferase system enzyme I N-terminal" evidence="23">
    <location>
        <begin position="6"/>
        <end position="129"/>
    </location>
</feature>
<dbReference type="GO" id="GO:0005737">
    <property type="term" value="C:cytoplasm"/>
    <property type="evidence" value="ECO:0007669"/>
    <property type="project" value="UniProtKB-SubCell"/>
</dbReference>
<evidence type="ECO:0000256" key="8">
    <source>
        <dbReference type="ARBA" id="ARBA00022448"/>
    </source>
</evidence>
<comment type="subcellular location">
    <subcellularLocation>
        <location evidence="4 17">Cytoplasm</location>
    </subcellularLocation>
</comment>
<dbReference type="OrthoDB" id="9765468at2"/>
<dbReference type="InterPro" id="IPR036618">
    <property type="entry name" value="PtsI_HPr-bd_sf"/>
</dbReference>
<dbReference type="PANTHER" id="PTHR46244">
    <property type="entry name" value="PHOSPHOENOLPYRUVATE-PROTEIN PHOSPHOTRANSFERASE"/>
    <property type="match status" value="1"/>
</dbReference>
<keyword evidence="25" id="KW-1185">Reference proteome</keyword>
<proteinExistence type="inferred from homology"/>
<accession>A0A1Q2SPH7</accession>
<comment type="catalytic activity">
    <reaction evidence="1 17">
        <text>L-histidyl-[protein] + phosphoenolpyruvate = N(pros)-phospho-L-histidyl-[protein] + pyruvate</text>
        <dbReference type="Rhea" id="RHEA:23880"/>
        <dbReference type="Rhea" id="RHEA-COMP:9745"/>
        <dbReference type="Rhea" id="RHEA-COMP:9746"/>
        <dbReference type="ChEBI" id="CHEBI:15361"/>
        <dbReference type="ChEBI" id="CHEBI:29979"/>
        <dbReference type="ChEBI" id="CHEBI:58702"/>
        <dbReference type="ChEBI" id="CHEBI:64837"/>
        <dbReference type="EC" id="2.7.3.9"/>
    </reaction>
</comment>
<evidence type="ECO:0000313" key="24">
    <source>
        <dbReference type="EMBL" id="BAW80999.1"/>
    </source>
</evidence>
<dbReference type="Pfam" id="PF05524">
    <property type="entry name" value="PEP-utilisers_N"/>
    <property type="match status" value="1"/>
</dbReference>
<dbReference type="PRINTS" id="PR01736">
    <property type="entry name" value="PHPHTRNFRASE"/>
</dbReference>
<dbReference type="PROSITE" id="PS00742">
    <property type="entry name" value="PEP_ENZYMES_2"/>
    <property type="match status" value="1"/>
</dbReference>
<dbReference type="SUPFAM" id="SSF52009">
    <property type="entry name" value="Phosphohistidine domain"/>
    <property type="match status" value="1"/>
</dbReference>
<dbReference type="Gene3D" id="3.50.30.10">
    <property type="entry name" value="Phosphohistidine domain"/>
    <property type="match status" value="1"/>
</dbReference>
<keyword evidence="11 17" id="KW-0808">Transferase</keyword>
<dbReference type="InterPro" id="IPR008731">
    <property type="entry name" value="PTS_EIN"/>
</dbReference>
<dbReference type="Pfam" id="PF02896">
    <property type="entry name" value="PEP-utilizers_C"/>
    <property type="match status" value="1"/>
</dbReference>
<evidence type="ECO:0000256" key="14">
    <source>
        <dbReference type="ARBA" id="ARBA00022777"/>
    </source>
</evidence>
<evidence type="ECO:0000256" key="6">
    <source>
        <dbReference type="ARBA" id="ARBA00012232"/>
    </source>
</evidence>
<feature type="binding site" evidence="19">
    <location>
        <position position="473"/>
    </location>
    <ligand>
        <name>phosphoenolpyruvate</name>
        <dbReference type="ChEBI" id="CHEBI:58702"/>
    </ligand>
</feature>
<keyword evidence="14 17" id="KW-0418">Kinase</keyword>
<dbReference type="PIRSF" id="PIRSF000732">
    <property type="entry name" value="PTS_enzyme_I"/>
    <property type="match status" value="1"/>
</dbReference>
<evidence type="ECO:0000259" key="22">
    <source>
        <dbReference type="Pfam" id="PF02896"/>
    </source>
</evidence>
<sequence>MTLALHGIGISRGIGIGKPHILARDQPETNKRILAPNLIEGEIHRYQAALNTAKAQLHTIREQIPSNASIDIAAFINTHLLMLEDKALATAPIELIQTQRCNAEWALMLQHDLLTKIFNEMDDPYLRARKNDIDHVVNRILGILTNSEIFRHEDTGNRLKGYIVLADDLTPPDLVLMQQQQITGFVTEQGGTNSHTSILARSLGIPAIIGLRGARRYIQDNEIIIIDGEQGVLLAGVDGFLIGKFQEIQAAQRRRFSVLAKLKRQPAITLEGQAITLEANIELPEDLPLVADSGARGIGLYRTEFLYMNRTTPPSEEEQLEAYTLVTKTLGNVPITIRTIDLGADKTINGNYATVPAATNPALGLRAIRLCLRELGLFRPQLRAILRTSAQASVRLLLPMICTLQELMQVMALLEDCKRELKQQGLKYDPALPVGAMVEVPATAICADIFAQHLDFLSIGTNDLIQYTLAIDRIDNEVNYLYDPLHPAILQLIYRTITAGKKRGIAVSMCGEMAGDTHYTRLLLALGLQNFSMHPASLLEVKRIINNSNQQRLAQFSQRILSYHGFSEIQALLSQMNEDLPG</sequence>
<dbReference type="Proteomes" id="UP000243679">
    <property type="component" value="Chromosome"/>
</dbReference>
<evidence type="ECO:0000256" key="3">
    <source>
        <dbReference type="ARBA" id="ARBA00002728"/>
    </source>
</evidence>
<evidence type="ECO:0000256" key="15">
    <source>
        <dbReference type="ARBA" id="ARBA00022842"/>
    </source>
</evidence>
<feature type="binding site" evidence="20">
    <location>
        <position position="439"/>
    </location>
    <ligand>
        <name>Mg(2+)</name>
        <dbReference type="ChEBI" id="CHEBI:18420"/>
    </ligand>
</feature>
<keyword evidence="24" id="KW-0670">Pyruvate</keyword>
<dbReference type="GO" id="GO:0008965">
    <property type="term" value="F:phosphoenolpyruvate-protein phosphotransferase activity"/>
    <property type="evidence" value="ECO:0007669"/>
    <property type="project" value="UniProtKB-EC"/>
</dbReference>
<evidence type="ECO:0000256" key="4">
    <source>
        <dbReference type="ARBA" id="ARBA00004496"/>
    </source>
</evidence>
<feature type="active site" description="Proton donor" evidence="18">
    <location>
        <position position="510"/>
    </location>
</feature>
<evidence type="ECO:0000313" key="25">
    <source>
        <dbReference type="Proteomes" id="UP000243679"/>
    </source>
</evidence>
<dbReference type="PROSITE" id="PS00370">
    <property type="entry name" value="PEP_ENZYMES_PHOS_SITE"/>
    <property type="match status" value="1"/>
</dbReference>
<feature type="active site" description="Tele-phosphohistidine intermediate" evidence="18">
    <location>
        <position position="195"/>
    </location>
</feature>
<dbReference type="AlphaFoldDB" id="A0A1Q2SPH7"/>
<dbReference type="GO" id="GO:0016301">
    <property type="term" value="F:kinase activity"/>
    <property type="evidence" value="ECO:0007669"/>
    <property type="project" value="UniProtKB-KW"/>
</dbReference>
<dbReference type="GO" id="GO:0009401">
    <property type="term" value="P:phosphoenolpyruvate-dependent sugar phosphotransferase system"/>
    <property type="evidence" value="ECO:0007669"/>
    <property type="project" value="UniProtKB-KW"/>
</dbReference>
<organism evidence="24 25">
    <name type="scientific">Candidatus Nitrosoglobus terrae</name>
    <dbReference type="NCBI Taxonomy" id="1630141"/>
    <lineage>
        <taxon>Bacteria</taxon>
        <taxon>Pseudomonadati</taxon>
        <taxon>Pseudomonadota</taxon>
        <taxon>Gammaproteobacteria</taxon>
        <taxon>Chromatiales</taxon>
        <taxon>Chromatiaceae</taxon>
        <taxon>Candidatus Nitrosoglobus</taxon>
    </lineage>
</organism>
<keyword evidence="9 17" id="KW-0963">Cytoplasm</keyword>
<evidence type="ECO:0000256" key="20">
    <source>
        <dbReference type="PIRSR" id="PIRSR000732-3"/>
    </source>
</evidence>
<protein>
    <recommendedName>
        <fullName evidence="7 17">Phosphoenolpyruvate-protein phosphotransferase</fullName>
        <ecNumber evidence="6 17">2.7.3.9</ecNumber>
    </recommendedName>
    <alternativeName>
        <fullName evidence="16 17">Phosphotransferase system, enzyme I</fullName>
    </alternativeName>
</protein>
<dbReference type="InterPro" id="IPR008279">
    <property type="entry name" value="PEP-util_enz_mobile_dom"/>
</dbReference>
<dbReference type="Pfam" id="PF00391">
    <property type="entry name" value="PEP-utilizers"/>
    <property type="match status" value="1"/>
</dbReference>
<evidence type="ECO:0000256" key="1">
    <source>
        <dbReference type="ARBA" id="ARBA00000683"/>
    </source>
</evidence>
<comment type="similarity">
    <text evidence="5 17">Belongs to the PEP-utilizing enzyme family.</text>
</comment>
<dbReference type="PANTHER" id="PTHR46244:SF3">
    <property type="entry name" value="PHOSPHOENOLPYRUVATE-PROTEIN PHOSPHOTRANSFERASE"/>
    <property type="match status" value="1"/>
</dbReference>
<dbReference type="InterPro" id="IPR036637">
    <property type="entry name" value="Phosphohistidine_dom_sf"/>
</dbReference>
<feature type="binding site" evidence="19">
    <location>
        <position position="338"/>
    </location>
    <ligand>
        <name>phosphoenolpyruvate</name>
        <dbReference type="ChEBI" id="CHEBI:58702"/>
    </ligand>
</feature>
<dbReference type="InterPro" id="IPR000121">
    <property type="entry name" value="PEP_util_C"/>
</dbReference>
<evidence type="ECO:0000256" key="17">
    <source>
        <dbReference type="PIRNR" id="PIRNR000732"/>
    </source>
</evidence>
<keyword evidence="12 17" id="KW-0598">Phosphotransferase system</keyword>
<keyword evidence="13 17" id="KW-0479">Metal-binding</keyword>
<dbReference type="EMBL" id="AP014836">
    <property type="protein sequence ID" value="BAW80999.1"/>
    <property type="molecule type" value="Genomic_DNA"/>
</dbReference>
<dbReference type="GO" id="GO:0046872">
    <property type="term" value="F:metal ion binding"/>
    <property type="evidence" value="ECO:0007669"/>
    <property type="project" value="UniProtKB-KW"/>
</dbReference>
<dbReference type="KEGG" id="ntt:TAO_1629"/>
<evidence type="ECO:0000256" key="18">
    <source>
        <dbReference type="PIRSR" id="PIRSR000732-1"/>
    </source>
</evidence>
<evidence type="ECO:0000256" key="11">
    <source>
        <dbReference type="ARBA" id="ARBA00022679"/>
    </source>
</evidence>
<dbReference type="EC" id="2.7.3.9" evidence="6 17"/>
<evidence type="ECO:0000256" key="13">
    <source>
        <dbReference type="ARBA" id="ARBA00022723"/>
    </source>
</evidence>
<name>A0A1Q2SPH7_9GAMM</name>
<evidence type="ECO:0000256" key="9">
    <source>
        <dbReference type="ARBA" id="ARBA00022490"/>
    </source>
</evidence>
<reference evidence="24 25" key="1">
    <citation type="journal article" date="2017" name="ISME J.">
        <title>An acid-tolerant ammonia-oxidizing ?-proteobacterium from soil.</title>
        <authorList>
            <person name="Hayatsu M."/>
            <person name="Tago K."/>
            <person name="Uchiyama I."/>
            <person name="Toyoda A."/>
            <person name="Wang Y."/>
            <person name="Shimomura Y."/>
            <person name="Okubo T."/>
            <person name="Kurisu F."/>
            <person name="Hirono Y."/>
            <person name="Nonaka K."/>
            <person name="Akiyama H."/>
            <person name="Itoh T."/>
            <person name="Takami H."/>
        </authorList>
    </citation>
    <scope>NUCLEOTIDE SEQUENCE [LARGE SCALE GENOMIC DNA]</scope>
    <source>
        <strain evidence="24 25">TAO100</strain>
    </source>
</reference>
<comment type="function">
    <text evidence="3 17">General (non sugar-specific) component of the phosphoenolpyruvate-dependent sugar phosphotransferase system (sugar PTS). This major carbohydrate active-transport system catalyzes the phosphorylation of incoming sugar substrates concomitantly with their translocation across the cell membrane. Enzyme I transfers the phosphoryl group from phosphoenolpyruvate (PEP) to the phosphoryl carrier protein (HPr).</text>
</comment>
<keyword evidence="10 17" id="KW-0762">Sugar transport</keyword>
<evidence type="ECO:0000256" key="10">
    <source>
        <dbReference type="ARBA" id="ARBA00022597"/>
    </source>
</evidence>
<dbReference type="InterPro" id="IPR015813">
    <property type="entry name" value="Pyrv/PenolPyrv_kinase-like_dom"/>
</dbReference>
<dbReference type="SUPFAM" id="SSF51621">
    <property type="entry name" value="Phosphoenolpyruvate/pyruvate domain"/>
    <property type="match status" value="1"/>
</dbReference>
<dbReference type="InterPro" id="IPR040442">
    <property type="entry name" value="Pyrv_kinase-like_dom_sf"/>
</dbReference>
<feature type="domain" description="PEP-utilising enzyme C-terminal" evidence="22">
    <location>
        <begin position="260"/>
        <end position="548"/>
    </location>
</feature>
<feature type="binding site" evidence="19">
    <location>
        <begin position="462"/>
        <end position="463"/>
    </location>
    <ligand>
        <name>phosphoenolpyruvate</name>
        <dbReference type="ChEBI" id="CHEBI:58702"/>
    </ligand>
</feature>
<evidence type="ECO:0000256" key="7">
    <source>
        <dbReference type="ARBA" id="ARBA00016544"/>
    </source>
</evidence>
<keyword evidence="15 17" id="KW-0460">Magnesium</keyword>
<dbReference type="NCBIfam" id="TIGR01417">
    <property type="entry name" value="PTS_I_fam"/>
    <property type="match status" value="1"/>
</dbReference>
<evidence type="ECO:0000256" key="16">
    <source>
        <dbReference type="ARBA" id="ARBA00033235"/>
    </source>
</evidence>
<dbReference type="InterPro" id="IPR050499">
    <property type="entry name" value="PEP-utilizing_PTS_enzyme"/>
</dbReference>
<evidence type="ECO:0000259" key="23">
    <source>
        <dbReference type="Pfam" id="PF05524"/>
    </source>
</evidence>
<dbReference type="InterPro" id="IPR023151">
    <property type="entry name" value="PEP_util_CS"/>
</dbReference>
<feature type="binding site" evidence="19">
    <location>
        <position position="302"/>
    </location>
    <ligand>
        <name>phosphoenolpyruvate</name>
        <dbReference type="ChEBI" id="CHEBI:58702"/>
    </ligand>
</feature>
<keyword evidence="8 17" id="KW-0813">Transport</keyword>